<dbReference type="GO" id="GO:0020037">
    <property type="term" value="F:heme binding"/>
    <property type="evidence" value="ECO:0007669"/>
    <property type="project" value="InterPro"/>
</dbReference>
<name>A0A2T5FTA5_9SPHN</name>
<evidence type="ECO:0000256" key="1">
    <source>
        <dbReference type="ARBA" id="ARBA00022617"/>
    </source>
</evidence>
<dbReference type="PROSITE" id="PS51007">
    <property type="entry name" value="CYTC"/>
    <property type="match status" value="1"/>
</dbReference>
<dbReference type="GO" id="GO:0009055">
    <property type="term" value="F:electron transfer activity"/>
    <property type="evidence" value="ECO:0007669"/>
    <property type="project" value="InterPro"/>
</dbReference>
<organism evidence="7 8">
    <name type="scientific">Sphingomonas oleivorans</name>
    <dbReference type="NCBI Taxonomy" id="1735121"/>
    <lineage>
        <taxon>Bacteria</taxon>
        <taxon>Pseudomonadati</taxon>
        <taxon>Pseudomonadota</taxon>
        <taxon>Alphaproteobacteria</taxon>
        <taxon>Sphingomonadales</taxon>
        <taxon>Sphingomonadaceae</taxon>
        <taxon>Sphingomonas</taxon>
    </lineage>
</organism>
<dbReference type="InterPro" id="IPR009056">
    <property type="entry name" value="Cyt_c-like_dom"/>
</dbReference>
<dbReference type="PANTHER" id="PTHR35008">
    <property type="entry name" value="BLL4482 PROTEIN-RELATED"/>
    <property type="match status" value="1"/>
</dbReference>
<gene>
    <name evidence="7" type="ORF">CLG96_18355</name>
</gene>
<evidence type="ECO:0000313" key="7">
    <source>
        <dbReference type="EMBL" id="PTQ07123.1"/>
    </source>
</evidence>
<evidence type="ECO:0000256" key="5">
    <source>
        <dbReference type="SAM" id="MobiDB-lite"/>
    </source>
</evidence>
<proteinExistence type="predicted"/>
<evidence type="ECO:0000259" key="6">
    <source>
        <dbReference type="PROSITE" id="PS51007"/>
    </source>
</evidence>
<keyword evidence="3 4" id="KW-0408">Iron</keyword>
<feature type="region of interest" description="Disordered" evidence="5">
    <location>
        <begin position="11"/>
        <end position="33"/>
    </location>
</feature>
<dbReference type="Gene3D" id="1.10.760.10">
    <property type="entry name" value="Cytochrome c-like domain"/>
    <property type="match status" value="1"/>
</dbReference>
<evidence type="ECO:0000313" key="8">
    <source>
        <dbReference type="Proteomes" id="UP000244162"/>
    </source>
</evidence>
<evidence type="ECO:0000256" key="4">
    <source>
        <dbReference type="PROSITE-ProRule" id="PRU00433"/>
    </source>
</evidence>
<dbReference type="OrthoDB" id="5523448at2"/>
<dbReference type="SUPFAM" id="SSF46626">
    <property type="entry name" value="Cytochrome c"/>
    <property type="match status" value="1"/>
</dbReference>
<dbReference type="Pfam" id="PF13442">
    <property type="entry name" value="Cytochrome_CBB3"/>
    <property type="match status" value="1"/>
</dbReference>
<dbReference type="Proteomes" id="UP000244162">
    <property type="component" value="Unassembled WGS sequence"/>
</dbReference>
<accession>A0A2T5FTA5</accession>
<dbReference type="InterPro" id="IPR051459">
    <property type="entry name" value="Cytochrome_c-type_DH"/>
</dbReference>
<dbReference type="PANTHER" id="PTHR35008:SF9">
    <property type="entry name" value="CYTOCHROME C DOMAIN-CONTAINING PROTEIN"/>
    <property type="match status" value="1"/>
</dbReference>
<keyword evidence="8" id="KW-1185">Reference proteome</keyword>
<keyword evidence="1 4" id="KW-0349">Heme</keyword>
<dbReference type="InterPro" id="IPR036909">
    <property type="entry name" value="Cyt_c-like_dom_sf"/>
</dbReference>
<dbReference type="EMBL" id="NWBU01000019">
    <property type="protein sequence ID" value="PTQ07123.1"/>
    <property type="molecule type" value="Genomic_DNA"/>
</dbReference>
<keyword evidence="2 4" id="KW-0479">Metal-binding</keyword>
<dbReference type="GO" id="GO:0046872">
    <property type="term" value="F:metal ion binding"/>
    <property type="evidence" value="ECO:0007669"/>
    <property type="project" value="UniProtKB-KW"/>
</dbReference>
<feature type="domain" description="Cytochrome c" evidence="6">
    <location>
        <begin position="27"/>
        <end position="106"/>
    </location>
</feature>
<reference evidence="7 8" key="1">
    <citation type="submission" date="2017-09" db="EMBL/GenBank/DDBJ databases">
        <title>Sphingomonas panjinensis sp.nov., isolated from oil-contaminated soil.</title>
        <authorList>
            <person name="Wang L."/>
            <person name="Chen L."/>
        </authorList>
    </citation>
    <scope>NUCLEOTIDE SEQUENCE [LARGE SCALE GENOMIC DNA]</scope>
    <source>
        <strain evidence="7 8">FW-11</strain>
    </source>
</reference>
<protein>
    <submittedName>
        <fullName evidence="7">Cytochrome C</fullName>
    </submittedName>
</protein>
<evidence type="ECO:0000256" key="3">
    <source>
        <dbReference type="ARBA" id="ARBA00023004"/>
    </source>
</evidence>
<sequence>MVLAGIASQAIGQSSGDGPGGGPTDGSIASSGEQVYQQICQACHMPDAKGGSGAGNIPALAANPNLKDASYPINVILRGKGGMPSFAGMIEPDQIAGVVGYLRTHFGNNYAEPVTEEDVKKIAASLPASDE</sequence>
<evidence type="ECO:0000256" key="2">
    <source>
        <dbReference type="ARBA" id="ARBA00022723"/>
    </source>
</evidence>
<feature type="compositionally biased region" description="Gly residues" evidence="5">
    <location>
        <begin position="15"/>
        <end position="24"/>
    </location>
</feature>
<dbReference type="AlphaFoldDB" id="A0A2T5FTA5"/>
<comment type="caution">
    <text evidence="7">The sequence shown here is derived from an EMBL/GenBank/DDBJ whole genome shotgun (WGS) entry which is preliminary data.</text>
</comment>